<dbReference type="SUPFAM" id="SSF46626">
    <property type="entry name" value="Cytochrome c"/>
    <property type="match status" value="1"/>
</dbReference>
<evidence type="ECO:0000313" key="7">
    <source>
        <dbReference type="EMBL" id="RBA29293.1"/>
    </source>
</evidence>
<dbReference type="RefSeq" id="WP_113988301.1">
    <property type="nucleotide sequence ID" value="NZ_QLST01000003.1"/>
</dbReference>
<keyword evidence="1 4" id="KW-0349">Heme</keyword>
<feature type="domain" description="Cytochrome c" evidence="6">
    <location>
        <begin position="11"/>
        <end position="122"/>
    </location>
</feature>
<dbReference type="PROSITE" id="PS51257">
    <property type="entry name" value="PROKAR_LIPOPROTEIN"/>
    <property type="match status" value="1"/>
</dbReference>
<accession>A0A365P404</accession>
<keyword evidence="3 4" id="KW-0408">Iron</keyword>
<dbReference type="InterPro" id="IPR009056">
    <property type="entry name" value="Cyt_c-like_dom"/>
</dbReference>
<dbReference type="InterPro" id="IPR036909">
    <property type="entry name" value="Cyt_c-like_dom_sf"/>
</dbReference>
<dbReference type="PROSITE" id="PS51007">
    <property type="entry name" value="CYTC"/>
    <property type="match status" value="1"/>
</dbReference>
<dbReference type="AlphaFoldDB" id="A0A365P404"/>
<dbReference type="Proteomes" id="UP000253319">
    <property type="component" value="Unassembled WGS sequence"/>
</dbReference>
<dbReference type="GO" id="GO:0020037">
    <property type="term" value="F:heme binding"/>
    <property type="evidence" value="ECO:0007669"/>
    <property type="project" value="InterPro"/>
</dbReference>
<proteinExistence type="predicted"/>
<evidence type="ECO:0000256" key="5">
    <source>
        <dbReference type="SAM" id="SignalP"/>
    </source>
</evidence>
<feature type="chain" id="PRO_5016793669" description="Cytochrome c domain-containing protein" evidence="5">
    <location>
        <begin position="23"/>
        <end position="124"/>
    </location>
</feature>
<protein>
    <recommendedName>
        <fullName evidence="6">Cytochrome c domain-containing protein</fullName>
    </recommendedName>
</protein>
<evidence type="ECO:0000256" key="2">
    <source>
        <dbReference type="ARBA" id="ARBA00022723"/>
    </source>
</evidence>
<dbReference type="GO" id="GO:0046872">
    <property type="term" value="F:metal ion binding"/>
    <property type="evidence" value="ECO:0007669"/>
    <property type="project" value="UniProtKB-KW"/>
</dbReference>
<organism evidence="7 8">
    <name type="scientific">Flavobacterium tibetense</name>
    <dbReference type="NCBI Taxonomy" id="2233533"/>
    <lineage>
        <taxon>Bacteria</taxon>
        <taxon>Pseudomonadati</taxon>
        <taxon>Bacteroidota</taxon>
        <taxon>Flavobacteriia</taxon>
        <taxon>Flavobacteriales</taxon>
        <taxon>Flavobacteriaceae</taxon>
        <taxon>Flavobacterium</taxon>
    </lineage>
</organism>
<evidence type="ECO:0000256" key="3">
    <source>
        <dbReference type="ARBA" id="ARBA00023004"/>
    </source>
</evidence>
<keyword evidence="8" id="KW-1185">Reference proteome</keyword>
<keyword evidence="5" id="KW-0732">Signal</keyword>
<dbReference type="GO" id="GO:0009055">
    <property type="term" value="F:electron transfer activity"/>
    <property type="evidence" value="ECO:0007669"/>
    <property type="project" value="InterPro"/>
</dbReference>
<dbReference type="EMBL" id="QLST01000003">
    <property type="protein sequence ID" value="RBA29293.1"/>
    <property type="molecule type" value="Genomic_DNA"/>
</dbReference>
<evidence type="ECO:0000259" key="6">
    <source>
        <dbReference type="PROSITE" id="PS51007"/>
    </source>
</evidence>
<sequence length="124" mass="13719">MRKYLLSLKIPMLILGTTLFLSCTTDSISDLTVIETIDEVSYQRDVKPLIGSKCNNCHGNPPTFGAPTSYTTYENVRNAVLNQGLIDRITRPENTSGAMPLGGPRLSQNEINIIIQWSEEGFAQ</sequence>
<dbReference type="OrthoDB" id="9786191at2"/>
<comment type="caution">
    <text evidence="7">The sequence shown here is derived from an EMBL/GenBank/DDBJ whole genome shotgun (WGS) entry which is preliminary data.</text>
</comment>
<keyword evidence="2 4" id="KW-0479">Metal-binding</keyword>
<gene>
    <name evidence="7" type="ORF">DPN68_03830</name>
</gene>
<evidence type="ECO:0000313" key="8">
    <source>
        <dbReference type="Proteomes" id="UP000253319"/>
    </source>
</evidence>
<evidence type="ECO:0000256" key="4">
    <source>
        <dbReference type="PROSITE-ProRule" id="PRU00433"/>
    </source>
</evidence>
<name>A0A365P404_9FLAO</name>
<reference evidence="7 8" key="1">
    <citation type="submission" date="2018-06" db="EMBL/GenBank/DDBJ databases">
        <title>Flavobacterium tibetense sp. nov., isolated from a wetland YonghuCo on Tibetan Plateau.</title>
        <authorList>
            <person name="Xing P."/>
            <person name="Phurbu D."/>
            <person name="Lu H."/>
        </authorList>
    </citation>
    <scope>NUCLEOTIDE SEQUENCE [LARGE SCALE GENOMIC DNA]</scope>
    <source>
        <strain evidence="7 8">YH5</strain>
    </source>
</reference>
<feature type="signal peptide" evidence="5">
    <location>
        <begin position="1"/>
        <end position="22"/>
    </location>
</feature>
<evidence type="ECO:0000256" key="1">
    <source>
        <dbReference type="ARBA" id="ARBA00022617"/>
    </source>
</evidence>